<dbReference type="AlphaFoldDB" id="U2F2H0"/>
<reference evidence="1 2" key="2">
    <citation type="journal article" date="2013" name="PLoS ONE">
        <title>INDIGO - INtegrated Data Warehouse of MIcrobial GenOmes with Examples from the Red Sea Extremophiles.</title>
        <authorList>
            <person name="Alam I."/>
            <person name="Antunes A."/>
            <person name="Kamau A.A."/>
            <person name="Ba Alawi W."/>
            <person name="Kalkatawi M."/>
            <person name="Stingl U."/>
            <person name="Bajic V.B."/>
        </authorList>
    </citation>
    <scope>NUCLEOTIDE SEQUENCE [LARGE SCALE GENOMIC DNA]</scope>
    <source>
        <strain evidence="1 2">SARL4B</strain>
    </source>
</reference>
<sequence>MRQRIIENLPRVVDDSAALDPVRREQFLGRVAKRSRV</sequence>
<evidence type="ECO:0000313" key="2">
    <source>
        <dbReference type="Proteomes" id="UP000003861"/>
    </source>
</evidence>
<organism evidence="1 2">
    <name type="scientific">Halorhabdus tiamatea SARL4B</name>
    <dbReference type="NCBI Taxonomy" id="1033806"/>
    <lineage>
        <taxon>Archaea</taxon>
        <taxon>Methanobacteriati</taxon>
        <taxon>Methanobacteriota</taxon>
        <taxon>Stenosarchaea group</taxon>
        <taxon>Halobacteria</taxon>
        <taxon>Halobacteriales</taxon>
        <taxon>Haloarculaceae</taxon>
        <taxon>Halorhabdus</taxon>
    </lineage>
</organism>
<gene>
    <name evidence="1" type="ORF">HLRTI_003468</name>
</gene>
<feature type="non-terminal residue" evidence="1">
    <location>
        <position position="37"/>
    </location>
</feature>
<dbReference type="EMBL" id="AFNT02000069">
    <property type="protein sequence ID" value="ERJ04590.1"/>
    <property type="molecule type" value="Genomic_DNA"/>
</dbReference>
<proteinExistence type="predicted"/>
<dbReference type="Proteomes" id="UP000003861">
    <property type="component" value="Unassembled WGS sequence"/>
</dbReference>
<accession>U2F2H0</accession>
<reference evidence="1 2" key="1">
    <citation type="journal article" date="2011" name="J. Bacteriol.">
        <title>Genome sequence of Halorhabdus tiamatea, the first archaeon isolated from a deep-sea anoxic brine lake.</title>
        <authorList>
            <person name="Antunes A."/>
            <person name="Alam I."/>
            <person name="Bajic V.B."/>
            <person name="Stingl U."/>
        </authorList>
    </citation>
    <scope>NUCLEOTIDE SEQUENCE [LARGE SCALE GENOMIC DNA]</scope>
    <source>
        <strain evidence="1 2">SARL4B</strain>
    </source>
</reference>
<comment type="caution">
    <text evidence="1">The sequence shown here is derived from an EMBL/GenBank/DDBJ whole genome shotgun (WGS) entry which is preliminary data.</text>
</comment>
<protein>
    <submittedName>
        <fullName evidence="1">Uncharacterized protein</fullName>
    </submittedName>
</protein>
<name>U2F2H0_9EURY</name>
<evidence type="ECO:0000313" key="1">
    <source>
        <dbReference type="EMBL" id="ERJ04590.1"/>
    </source>
</evidence>